<feature type="domain" description="Glycosyltransferase subfamily 4-like N-terminal" evidence="3">
    <location>
        <begin position="20"/>
        <end position="182"/>
    </location>
</feature>
<dbReference type="GO" id="GO:0016757">
    <property type="term" value="F:glycosyltransferase activity"/>
    <property type="evidence" value="ECO:0007669"/>
    <property type="project" value="InterPro"/>
</dbReference>
<evidence type="ECO:0008006" key="6">
    <source>
        <dbReference type="Google" id="ProtNLM"/>
    </source>
</evidence>
<dbReference type="Proteomes" id="UP000178377">
    <property type="component" value="Unassembled WGS sequence"/>
</dbReference>
<evidence type="ECO:0000259" key="2">
    <source>
        <dbReference type="Pfam" id="PF00534"/>
    </source>
</evidence>
<dbReference type="PANTHER" id="PTHR46401:SF2">
    <property type="entry name" value="GLYCOSYLTRANSFERASE WBBK-RELATED"/>
    <property type="match status" value="1"/>
</dbReference>
<feature type="domain" description="Glycosyl transferase family 1" evidence="2">
    <location>
        <begin position="203"/>
        <end position="363"/>
    </location>
</feature>
<dbReference type="InterPro" id="IPR001296">
    <property type="entry name" value="Glyco_trans_1"/>
</dbReference>
<keyword evidence="1" id="KW-0808">Transferase</keyword>
<dbReference type="AlphaFoldDB" id="A0A1F5PMX5"/>
<accession>A0A1F5PMX5</accession>
<dbReference type="InterPro" id="IPR028098">
    <property type="entry name" value="Glyco_trans_4-like_N"/>
</dbReference>
<comment type="caution">
    <text evidence="4">The sequence shown here is derived from an EMBL/GenBank/DDBJ whole genome shotgun (WGS) entry which is preliminary data.</text>
</comment>
<sequence>MRIGIDCRTILNPDAGEKAGIAHYTYHLVKNLLALARTDEFVLFFDHRARGIAPQFLEPNSIIRFFSFSRYKKYLPFVYSHILSASTIAEEKLDLFHSPANVVPFRYGGKFVVTIHDLAIYREPNMFPSRQGFSIRYLVPRSIQRAERIIAVSESTKRDVIEFFKLPKEKVVRIYEGVDHDRFIGVGSDDAVAEHLKRTYGIKKKYILYVGTLEPRKNLIRLIEAYYQALQRGPSLMNQYQLVLAGSKGWLYEEIFEEVKSRNLEQHVMFLGYVPPGDLPNLYRLATVFVYPSIYEGFGLPVLEAMAAGAPVLTSSVSSLPELTGDAAVLVDPLDTEGMSEALEKLLKDTSFRASLAERGRRRAREFSWKKCATQTLQLYRDSIVD</sequence>
<dbReference type="Gene3D" id="3.40.50.2000">
    <property type="entry name" value="Glycogen Phosphorylase B"/>
    <property type="match status" value="2"/>
</dbReference>
<dbReference type="STRING" id="1817828.A2722_03975"/>
<dbReference type="FunFam" id="3.40.50.2000:FF:000119">
    <property type="entry name" value="Glycosyl transferase group 1"/>
    <property type="match status" value="1"/>
</dbReference>
<protein>
    <recommendedName>
        <fullName evidence="6">Glycosyl transferase family 1</fullName>
    </recommendedName>
</protein>
<evidence type="ECO:0000256" key="1">
    <source>
        <dbReference type="ARBA" id="ARBA00022679"/>
    </source>
</evidence>
<dbReference type="Pfam" id="PF00534">
    <property type="entry name" value="Glycos_transf_1"/>
    <property type="match status" value="1"/>
</dbReference>
<evidence type="ECO:0000259" key="3">
    <source>
        <dbReference type="Pfam" id="PF13439"/>
    </source>
</evidence>
<gene>
    <name evidence="4" type="ORF">A2722_03975</name>
</gene>
<dbReference type="SUPFAM" id="SSF53756">
    <property type="entry name" value="UDP-Glycosyltransferase/glycogen phosphorylase"/>
    <property type="match status" value="1"/>
</dbReference>
<evidence type="ECO:0000313" key="4">
    <source>
        <dbReference type="EMBL" id="OGE91154.1"/>
    </source>
</evidence>
<evidence type="ECO:0000313" key="5">
    <source>
        <dbReference type="Proteomes" id="UP000178377"/>
    </source>
</evidence>
<dbReference type="EMBL" id="MFEO01000004">
    <property type="protein sequence ID" value="OGE91154.1"/>
    <property type="molecule type" value="Genomic_DNA"/>
</dbReference>
<name>A0A1F5PMX5_9BACT</name>
<proteinExistence type="predicted"/>
<dbReference type="GO" id="GO:0009103">
    <property type="term" value="P:lipopolysaccharide biosynthetic process"/>
    <property type="evidence" value="ECO:0007669"/>
    <property type="project" value="TreeGrafter"/>
</dbReference>
<organism evidence="4 5">
    <name type="scientific">Candidatus Doudnabacteria bacterium RIFCSPHIGHO2_01_FULL_50_11</name>
    <dbReference type="NCBI Taxonomy" id="1817828"/>
    <lineage>
        <taxon>Bacteria</taxon>
        <taxon>Candidatus Doudnaibacteriota</taxon>
    </lineage>
</organism>
<dbReference type="PANTHER" id="PTHR46401">
    <property type="entry name" value="GLYCOSYLTRANSFERASE WBBK-RELATED"/>
    <property type="match status" value="1"/>
</dbReference>
<reference evidence="4 5" key="1">
    <citation type="journal article" date="2016" name="Nat. Commun.">
        <title>Thousands of microbial genomes shed light on interconnected biogeochemical processes in an aquifer system.</title>
        <authorList>
            <person name="Anantharaman K."/>
            <person name="Brown C.T."/>
            <person name="Hug L.A."/>
            <person name="Sharon I."/>
            <person name="Castelle C.J."/>
            <person name="Probst A.J."/>
            <person name="Thomas B.C."/>
            <person name="Singh A."/>
            <person name="Wilkins M.J."/>
            <person name="Karaoz U."/>
            <person name="Brodie E.L."/>
            <person name="Williams K.H."/>
            <person name="Hubbard S.S."/>
            <person name="Banfield J.F."/>
        </authorList>
    </citation>
    <scope>NUCLEOTIDE SEQUENCE [LARGE SCALE GENOMIC DNA]</scope>
</reference>
<dbReference type="Pfam" id="PF13439">
    <property type="entry name" value="Glyco_transf_4"/>
    <property type="match status" value="1"/>
</dbReference>
<dbReference type="CDD" id="cd03809">
    <property type="entry name" value="GT4_MtfB-like"/>
    <property type="match status" value="1"/>
</dbReference>